<dbReference type="Proteomes" id="UP000549457">
    <property type="component" value="Unassembled WGS sequence"/>
</dbReference>
<comment type="caution">
    <text evidence="1">The sequence shown here is derived from an EMBL/GenBank/DDBJ whole genome shotgun (WGS) entry which is preliminary data.</text>
</comment>
<dbReference type="AlphaFoldDB" id="A0A840SHT0"/>
<organism evidence="1 2">
    <name type="scientific">Amaricoccus macauensis</name>
    <dbReference type="NCBI Taxonomy" id="57001"/>
    <lineage>
        <taxon>Bacteria</taxon>
        <taxon>Pseudomonadati</taxon>
        <taxon>Pseudomonadota</taxon>
        <taxon>Alphaproteobacteria</taxon>
        <taxon>Rhodobacterales</taxon>
        <taxon>Paracoccaceae</taxon>
        <taxon>Amaricoccus</taxon>
    </lineage>
</organism>
<dbReference type="EMBL" id="JACHFM010000001">
    <property type="protein sequence ID" value="MBB5220494.1"/>
    <property type="molecule type" value="Genomic_DNA"/>
</dbReference>
<evidence type="ECO:0000313" key="2">
    <source>
        <dbReference type="Proteomes" id="UP000549457"/>
    </source>
</evidence>
<sequence>MPDTSDRGLDHHTLAALAREVEDADPIAWGGLALDRETVYDLIASQIAELFQGYEQSGVPRDRQMLIALSTVVKLTVENFVLHQRVMRAADAESRDE</sequence>
<name>A0A840SHT0_9RHOB</name>
<gene>
    <name evidence="1" type="ORF">HNP73_000415</name>
</gene>
<accession>A0A840SHT0</accession>
<reference evidence="1 2" key="1">
    <citation type="submission" date="2020-08" db="EMBL/GenBank/DDBJ databases">
        <title>Genomic Encyclopedia of Type Strains, Phase IV (KMG-IV): sequencing the most valuable type-strain genomes for metagenomic binning, comparative biology and taxonomic classification.</title>
        <authorList>
            <person name="Goeker M."/>
        </authorList>
    </citation>
    <scope>NUCLEOTIDE SEQUENCE [LARGE SCALE GENOMIC DNA]</scope>
    <source>
        <strain evidence="1 2">DSM 101730</strain>
    </source>
</reference>
<proteinExistence type="predicted"/>
<dbReference type="RefSeq" id="WP_184146625.1">
    <property type="nucleotide sequence ID" value="NZ_JACHFM010000001.1"/>
</dbReference>
<evidence type="ECO:0000313" key="1">
    <source>
        <dbReference type="EMBL" id="MBB5220494.1"/>
    </source>
</evidence>
<protein>
    <submittedName>
        <fullName evidence="1">Na+/phosphate symporter</fullName>
    </submittedName>
</protein>
<keyword evidence="2" id="KW-1185">Reference proteome</keyword>